<dbReference type="InterPro" id="IPR036390">
    <property type="entry name" value="WH_DNA-bd_sf"/>
</dbReference>
<name>A0A7K3NRQ0_9BACT</name>
<dbReference type="CDD" id="cd00609">
    <property type="entry name" value="AAT_like"/>
    <property type="match status" value="1"/>
</dbReference>
<dbReference type="GO" id="GO:0030170">
    <property type="term" value="F:pyridoxal phosphate binding"/>
    <property type="evidence" value="ECO:0007669"/>
    <property type="project" value="InterPro"/>
</dbReference>
<protein>
    <submittedName>
        <fullName evidence="7">PLP-dependent aminotransferase family protein</fullName>
    </submittedName>
</protein>
<keyword evidence="2" id="KW-0663">Pyridoxal phosphate</keyword>
<dbReference type="GO" id="GO:0003677">
    <property type="term" value="F:DNA binding"/>
    <property type="evidence" value="ECO:0007669"/>
    <property type="project" value="UniProtKB-KW"/>
</dbReference>
<dbReference type="SUPFAM" id="SSF46785">
    <property type="entry name" value="Winged helix' DNA-binding domain"/>
    <property type="match status" value="1"/>
</dbReference>
<accession>A0A7K3NRQ0</accession>
<comment type="caution">
    <text evidence="7">The sequence shown here is derived from an EMBL/GenBank/DDBJ whole genome shotgun (WGS) entry which is preliminary data.</text>
</comment>
<dbReference type="Pfam" id="PF00155">
    <property type="entry name" value="Aminotran_1_2"/>
    <property type="match status" value="1"/>
</dbReference>
<evidence type="ECO:0000256" key="3">
    <source>
        <dbReference type="ARBA" id="ARBA00023015"/>
    </source>
</evidence>
<dbReference type="PANTHER" id="PTHR46577:SF2">
    <property type="entry name" value="TRANSCRIPTIONAL REGULATORY PROTEIN"/>
    <property type="match status" value="1"/>
</dbReference>
<dbReference type="SUPFAM" id="SSF53383">
    <property type="entry name" value="PLP-dependent transferases"/>
    <property type="match status" value="1"/>
</dbReference>
<proteinExistence type="inferred from homology"/>
<dbReference type="Gene3D" id="3.90.1150.10">
    <property type="entry name" value="Aspartate Aminotransferase, domain 1"/>
    <property type="match status" value="1"/>
</dbReference>
<dbReference type="RefSeq" id="WP_163303548.1">
    <property type="nucleotide sequence ID" value="NZ_JAAGRQ010000105.1"/>
</dbReference>
<dbReference type="InterPro" id="IPR015424">
    <property type="entry name" value="PyrdxlP-dep_Trfase"/>
</dbReference>
<dbReference type="InterPro" id="IPR004839">
    <property type="entry name" value="Aminotransferase_I/II_large"/>
</dbReference>
<dbReference type="GO" id="GO:0003700">
    <property type="term" value="F:DNA-binding transcription factor activity"/>
    <property type="evidence" value="ECO:0007669"/>
    <property type="project" value="InterPro"/>
</dbReference>
<dbReference type="Gene3D" id="1.10.10.10">
    <property type="entry name" value="Winged helix-like DNA-binding domain superfamily/Winged helix DNA-binding domain"/>
    <property type="match status" value="1"/>
</dbReference>
<dbReference type="InterPro" id="IPR015422">
    <property type="entry name" value="PyrdxlP-dep_Trfase_small"/>
</dbReference>
<evidence type="ECO:0000256" key="5">
    <source>
        <dbReference type="ARBA" id="ARBA00023163"/>
    </source>
</evidence>
<reference evidence="7 8" key="1">
    <citation type="submission" date="2020-02" db="EMBL/GenBank/DDBJ databases">
        <title>Comparative genomics of sulfur disproportionating microorganisms.</title>
        <authorList>
            <person name="Ward L.M."/>
            <person name="Bertran E."/>
            <person name="Johnston D.T."/>
        </authorList>
    </citation>
    <scope>NUCLEOTIDE SEQUENCE [LARGE SCALE GENOMIC DNA]</scope>
    <source>
        <strain evidence="7 8">DSM 3696</strain>
    </source>
</reference>
<keyword evidence="3" id="KW-0805">Transcription regulation</keyword>
<dbReference type="InterPro" id="IPR015421">
    <property type="entry name" value="PyrdxlP-dep_Trfase_major"/>
</dbReference>
<dbReference type="SMART" id="SM00345">
    <property type="entry name" value="HTH_GNTR"/>
    <property type="match status" value="1"/>
</dbReference>
<keyword evidence="7" id="KW-0808">Transferase</keyword>
<evidence type="ECO:0000256" key="4">
    <source>
        <dbReference type="ARBA" id="ARBA00023125"/>
    </source>
</evidence>
<evidence type="ECO:0000313" key="7">
    <source>
        <dbReference type="EMBL" id="NDY58475.1"/>
    </source>
</evidence>
<gene>
    <name evidence="7" type="ORF">G3N56_17210</name>
</gene>
<keyword evidence="8" id="KW-1185">Reference proteome</keyword>
<dbReference type="AlphaFoldDB" id="A0A7K3NRQ0"/>
<evidence type="ECO:0000256" key="1">
    <source>
        <dbReference type="ARBA" id="ARBA00005384"/>
    </source>
</evidence>
<evidence type="ECO:0000259" key="6">
    <source>
        <dbReference type="PROSITE" id="PS50949"/>
    </source>
</evidence>
<dbReference type="PANTHER" id="PTHR46577">
    <property type="entry name" value="HTH-TYPE TRANSCRIPTIONAL REGULATORY PROTEIN GABR"/>
    <property type="match status" value="1"/>
</dbReference>
<dbReference type="Gene3D" id="3.40.640.10">
    <property type="entry name" value="Type I PLP-dependent aspartate aminotransferase-like (Major domain)"/>
    <property type="match status" value="1"/>
</dbReference>
<dbReference type="Pfam" id="PF00392">
    <property type="entry name" value="GntR"/>
    <property type="match status" value="1"/>
</dbReference>
<dbReference type="GO" id="GO:0008483">
    <property type="term" value="F:transaminase activity"/>
    <property type="evidence" value="ECO:0007669"/>
    <property type="project" value="UniProtKB-KW"/>
</dbReference>
<dbReference type="InterPro" id="IPR051446">
    <property type="entry name" value="HTH_trans_reg/aminotransferase"/>
</dbReference>
<organism evidence="7 8">
    <name type="scientific">Desulfolutivibrio sulfodismutans</name>
    <dbReference type="NCBI Taxonomy" id="63561"/>
    <lineage>
        <taxon>Bacteria</taxon>
        <taxon>Pseudomonadati</taxon>
        <taxon>Thermodesulfobacteriota</taxon>
        <taxon>Desulfovibrionia</taxon>
        <taxon>Desulfovibrionales</taxon>
        <taxon>Desulfovibrionaceae</taxon>
        <taxon>Desulfolutivibrio</taxon>
    </lineage>
</organism>
<evidence type="ECO:0000313" key="8">
    <source>
        <dbReference type="Proteomes" id="UP000469724"/>
    </source>
</evidence>
<dbReference type="InterPro" id="IPR000524">
    <property type="entry name" value="Tscrpt_reg_HTH_GntR"/>
</dbReference>
<evidence type="ECO:0000256" key="2">
    <source>
        <dbReference type="ARBA" id="ARBA00022898"/>
    </source>
</evidence>
<comment type="similarity">
    <text evidence="1">In the C-terminal section; belongs to the class-I pyridoxal-phosphate-dependent aminotransferase family.</text>
</comment>
<dbReference type="EMBL" id="JAAGRQ010000105">
    <property type="protein sequence ID" value="NDY58475.1"/>
    <property type="molecule type" value="Genomic_DNA"/>
</dbReference>
<keyword evidence="7" id="KW-0032">Aminotransferase</keyword>
<dbReference type="PROSITE" id="PS50949">
    <property type="entry name" value="HTH_GNTR"/>
    <property type="match status" value="1"/>
</dbReference>
<keyword evidence="5" id="KW-0804">Transcription</keyword>
<dbReference type="CDD" id="cd07377">
    <property type="entry name" value="WHTH_GntR"/>
    <property type="match status" value="1"/>
</dbReference>
<feature type="domain" description="HTH gntR-type" evidence="6">
    <location>
        <begin position="10"/>
        <end position="78"/>
    </location>
</feature>
<dbReference type="InterPro" id="IPR036388">
    <property type="entry name" value="WH-like_DNA-bd_sf"/>
</dbReference>
<dbReference type="Proteomes" id="UP000469724">
    <property type="component" value="Unassembled WGS sequence"/>
</dbReference>
<sequence length="497" mass="54188">MEHAAARAGTFRYVAVEKHILARIESGELAPGEKIPSLRALGTRLGVSVSTIGQAYLELERQGVIEARPKSGYFVRERAQRLPRPCRKTGVSDEPREVSRNTLIRQVLDTMGRDDILPFGVAKTGEELLPAKTLSRIMTQVVRDDPEACLRYETVAGNEALRRQIAFRCLDAGAEVGPSEVMVTSGALEALFIAVRAVTRAGDNVVIASPSYYCFLQILEYLGLRAIEAPSCPECGVNPADLAGILRKFDVKACIFTPNFNNPDGALMPEAAKREIVAMLAARDIPLIEDDVYGEMHYDPTRPPIMKSFDEKGLVLTCSSFSKTLSAGYRVGWIIPGRFYDRAFDFKGTTNVCSATPTQLAVAEYLRLGGFDRHLRRLQQALESQMRTMRALVGSHFPPGTKATNPRGGSVMWIELPGGVDGGEFYFRAKEAGIGVAPGGIFSTQDKFNTCVRLSYGTPLTEPYQDGVRRLGQLAADMAAETAGDPSPRALSASGMR</sequence>
<keyword evidence="4" id="KW-0238">DNA-binding</keyword>